<reference evidence="1" key="1">
    <citation type="submission" date="2021-06" db="EMBL/GenBank/DDBJ databases">
        <authorList>
            <person name="Kallberg Y."/>
            <person name="Tangrot J."/>
            <person name="Rosling A."/>
        </authorList>
    </citation>
    <scope>NUCLEOTIDE SEQUENCE</scope>
    <source>
        <strain evidence="1">87-6 pot B 2015</strain>
    </source>
</reference>
<dbReference type="EMBL" id="CAJVPP010008145">
    <property type="protein sequence ID" value="CAG8694743.1"/>
    <property type="molecule type" value="Genomic_DNA"/>
</dbReference>
<name>A0A9N9EUI1_FUNMO</name>
<sequence length="63" mass="7375">DIRPRGIIDDIPIDLNQDSLIQDILIDFSDVVDILFNNNQETEPVPYEENYLFLLKKQSKNNL</sequence>
<evidence type="ECO:0000313" key="1">
    <source>
        <dbReference type="EMBL" id="CAG8694743.1"/>
    </source>
</evidence>
<dbReference type="AlphaFoldDB" id="A0A9N9EUI1"/>
<comment type="caution">
    <text evidence="1">The sequence shown here is derived from an EMBL/GenBank/DDBJ whole genome shotgun (WGS) entry which is preliminary data.</text>
</comment>
<feature type="non-terminal residue" evidence="1">
    <location>
        <position position="1"/>
    </location>
</feature>
<accession>A0A9N9EUI1</accession>
<gene>
    <name evidence="1" type="ORF">FMOSSE_LOCUS13524</name>
</gene>
<organism evidence="1 2">
    <name type="scientific">Funneliformis mosseae</name>
    <name type="common">Endomycorrhizal fungus</name>
    <name type="synonym">Glomus mosseae</name>
    <dbReference type="NCBI Taxonomy" id="27381"/>
    <lineage>
        <taxon>Eukaryota</taxon>
        <taxon>Fungi</taxon>
        <taxon>Fungi incertae sedis</taxon>
        <taxon>Mucoromycota</taxon>
        <taxon>Glomeromycotina</taxon>
        <taxon>Glomeromycetes</taxon>
        <taxon>Glomerales</taxon>
        <taxon>Glomeraceae</taxon>
        <taxon>Funneliformis</taxon>
    </lineage>
</organism>
<protein>
    <submittedName>
        <fullName evidence="1">6698_t:CDS:1</fullName>
    </submittedName>
</protein>
<proteinExistence type="predicted"/>
<dbReference type="Proteomes" id="UP000789375">
    <property type="component" value="Unassembled WGS sequence"/>
</dbReference>
<keyword evidence="2" id="KW-1185">Reference proteome</keyword>
<evidence type="ECO:0000313" key="2">
    <source>
        <dbReference type="Proteomes" id="UP000789375"/>
    </source>
</evidence>